<evidence type="ECO:0000256" key="1">
    <source>
        <dbReference type="ARBA" id="ARBA00023125"/>
    </source>
</evidence>
<evidence type="ECO:0008006" key="4">
    <source>
        <dbReference type="Google" id="ProtNLM"/>
    </source>
</evidence>
<evidence type="ECO:0000313" key="3">
    <source>
        <dbReference type="Proteomes" id="UP000481153"/>
    </source>
</evidence>
<name>A0A6G0W613_9STRA</name>
<dbReference type="VEuPathDB" id="FungiDB:AeMF1_014653"/>
<dbReference type="EMBL" id="VJMJ01000333">
    <property type="protein sequence ID" value="KAF0722454.1"/>
    <property type="molecule type" value="Genomic_DNA"/>
</dbReference>
<keyword evidence="3" id="KW-1185">Reference proteome</keyword>
<reference evidence="2 3" key="1">
    <citation type="submission" date="2019-07" db="EMBL/GenBank/DDBJ databases">
        <title>Genomics analysis of Aphanomyces spp. identifies a new class of oomycete effector associated with host adaptation.</title>
        <authorList>
            <person name="Gaulin E."/>
        </authorList>
    </citation>
    <scope>NUCLEOTIDE SEQUENCE [LARGE SCALE GENOMIC DNA]</scope>
    <source>
        <strain evidence="2 3">ATCC 201684</strain>
    </source>
</reference>
<dbReference type="Proteomes" id="UP000481153">
    <property type="component" value="Unassembled WGS sequence"/>
</dbReference>
<accession>A0A6G0W613</accession>
<dbReference type="GO" id="GO:0003677">
    <property type="term" value="F:DNA binding"/>
    <property type="evidence" value="ECO:0007669"/>
    <property type="project" value="UniProtKB-KW"/>
</dbReference>
<dbReference type="AlphaFoldDB" id="A0A6G0W613"/>
<keyword evidence="1" id="KW-0238">DNA-binding</keyword>
<dbReference type="InterPro" id="IPR010998">
    <property type="entry name" value="Integrase_recombinase_N"/>
</dbReference>
<organism evidence="2 3">
    <name type="scientific">Aphanomyces euteiches</name>
    <dbReference type="NCBI Taxonomy" id="100861"/>
    <lineage>
        <taxon>Eukaryota</taxon>
        <taxon>Sar</taxon>
        <taxon>Stramenopiles</taxon>
        <taxon>Oomycota</taxon>
        <taxon>Saprolegniomycetes</taxon>
        <taxon>Saprolegniales</taxon>
        <taxon>Verrucalvaceae</taxon>
        <taxon>Aphanomyces</taxon>
    </lineage>
</organism>
<proteinExistence type="predicted"/>
<protein>
    <recommendedName>
        <fullName evidence="4">Core-binding (CB) domain-containing protein</fullName>
    </recommendedName>
</protein>
<sequence length="106" mass="12018">MSCNNDGIRRWEAGDDVVEMRLSTNTRYQYNTILRRLQSWLEMNHPACVEGGNIRLPLDPRLCKLFLSHESTAVGKNRTSKTKFKSSSAISGCKSAIAHLYKESKV</sequence>
<evidence type="ECO:0000313" key="2">
    <source>
        <dbReference type="EMBL" id="KAF0722454.1"/>
    </source>
</evidence>
<comment type="caution">
    <text evidence="2">The sequence shown here is derived from an EMBL/GenBank/DDBJ whole genome shotgun (WGS) entry which is preliminary data.</text>
</comment>
<dbReference type="Gene3D" id="1.10.150.130">
    <property type="match status" value="1"/>
</dbReference>
<gene>
    <name evidence="2" type="ORF">Ae201684_018398</name>
</gene>